<feature type="compositionally biased region" description="Polar residues" evidence="1">
    <location>
        <begin position="143"/>
        <end position="160"/>
    </location>
</feature>
<proteinExistence type="predicted"/>
<feature type="region of interest" description="Disordered" evidence="1">
    <location>
        <begin position="141"/>
        <end position="166"/>
    </location>
</feature>
<dbReference type="EMBL" id="CAJVQA010004060">
    <property type="protein sequence ID" value="CAG8590204.1"/>
    <property type="molecule type" value="Genomic_DNA"/>
</dbReference>
<dbReference type="AlphaFoldDB" id="A0A9N9C6V6"/>
<reference evidence="2" key="1">
    <citation type="submission" date="2021-06" db="EMBL/GenBank/DDBJ databases">
        <authorList>
            <person name="Kallberg Y."/>
            <person name="Tangrot J."/>
            <person name="Rosling A."/>
        </authorList>
    </citation>
    <scope>NUCLEOTIDE SEQUENCE</scope>
    <source>
        <strain evidence="2">FL966</strain>
    </source>
</reference>
<feature type="compositionally biased region" description="Basic and acidic residues" evidence="1">
    <location>
        <begin position="218"/>
        <end position="229"/>
    </location>
</feature>
<accession>A0A9N9C6V6</accession>
<protein>
    <submittedName>
        <fullName evidence="2">12894_t:CDS:1</fullName>
    </submittedName>
</protein>
<evidence type="ECO:0000313" key="2">
    <source>
        <dbReference type="EMBL" id="CAG8590204.1"/>
    </source>
</evidence>
<comment type="caution">
    <text evidence="2">The sequence shown here is derived from an EMBL/GenBank/DDBJ whole genome shotgun (WGS) entry which is preliminary data.</text>
</comment>
<keyword evidence="3" id="KW-1185">Reference proteome</keyword>
<name>A0A9N9C6V6_9GLOM</name>
<sequence>MIEPTNKDLIKEQETVEQIQDEFIEDQYDARNITLQSMIDEIGSNDIKEIWKVTDLRIICCYYFHVIMHSRISAFHVSMIPTRWYKDSYQDNVTSVERDNIIAFDYKKKATLLAVDNEDNEIIQILKGYNDRKKRVNAKRSVDQQTTMTNQEQESITNHFSSDDMIDDQDTCESEDEYISEESVTSVLKPALSFANIQNSPKVVGRGRPKKQRYISSVEKEQKHGESST</sequence>
<feature type="region of interest" description="Disordered" evidence="1">
    <location>
        <begin position="200"/>
        <end position="229"/>
    </location>
</feature>
<dbReference type="OrthoDB" id="2443664at2759"/>
<evidence type="ECO:0000313" key="3">
    <source>
        <dbReference type="Proteomes" id="UP000789759"/>
    </source>
</evidence>
<dbReference type="Proteomes" id="UP000789759">
    <property type="component" value="Unassembled WGS sequence"/>
</dbReference>
<organism evidence="2 3">
    <name type="scientific">Cetraspora pellucida</name>
    <dbReference type="NCBI Taxonomy" id="1433469"/>
    <lineage>
        <taxon>Eukaryota</taxon>
        <taxon>Fungi</taxon>
        <taxon>Fungi incertae sedis</taxon>
        <taxon>Mucoromycota</taxon>
        <taxon>Glomeromycotina</taxon>
        <taxon>Glomeromycetes</taxon>
        <taxon>Diversisporales</taxon>
        <taxon>Gigasporaceae</taxon>
        <taxon>Cetraspora</taxon>
    </lineage>
</organism>
<evidence type="ECO:0000256" key="1">
    <source>
        <dbReference type="SAM" id="MobiDB-lite"/>
    </source>
</evidence>
<gene>
    <name evidence="2" type="ORF">CPELLU_LOCUS6492</name>
</gene>